<gene>
    <name evidence="1" type="ORF">F2Q70_00029345</name>
</gene>
<evidence type="ECO:0000313" key="1">
    <source>
        <dbReference type="EMBL" id="KAF2534503.1"/>
    </source>
</evidence>
<comment type="caution">
    <text evidence="1">The sequence shown here is derived from an EMBL/GenBank/DDBJ whole genome shotgun (WGS) entry which is preliminary data.</text>
</comment>
<reference evidence="1" key="1">
    <citation type="submission" date="2019-12" db="EMBL/GenBank/DDBJ databases">
        <title>Genome sequencing and annotation of Brassica cretica.</title>
        <authorList>
            <person name="Studholme D.J."/>
            <person name="Sarris P.F."/>
        </authorList>
    </citation>
    <scope>NUCLEOTIDE SEQUENCE</scope>
    <source>
        <strain evidence="1">PFS-102/07</strain>
        <tissue evidence="1">Leaf</tissue>
    </source>
</reference>
<proteinExistence type="predicted"/>
<sequence>MGGNGVPSFLRRDFSGAALVQGRNSPREMGAEDGDDELKKSIEDFDVVYL</sequence>
<accession>A0A8S9FKL9</accession>
<dbReference type="AlphaFoldDB" id="A0A8S9FKL9"/>
<dbReference type="EMBL" id="QGKY02002305">
    <property type="protein sequence ID" value="KAF2534503.1"/>
    <property type="molecule type" value="Genomic_DNA"/>
</dbReference>
<organism evidence="1">
    <name type="scientific">Brassica cretica</name>
    <name type="common">Mustard</name>
    <dbReference type="NCBI Taxonomy" id="69181"/>
    <lineage>
        <taxon>Eukaryota</taxon>
        <taxon>Viridiplantae</taxon>
        <taxon>Streptophyta</taxon>
        <taxon>Embryophyta</taxon>
        <taxon>Tracheophyta</taxon>
        <taxon>Spermatophyta</taxon>
        <taxon>Magnoliopsida</taxon>
        <taxon>eudicotyledons</taxon>
        <taxon>Gunneridae</taxon>
        <taxon>Pentapetalae</taxon>
        <taxon>rosids</taxon>
        <taxon>malvids</taxon>
        <taxon>Brassicales</taxon>
        <taxon>Brassicaceae</taxon>
        <taxon>Brassiceae</taxon>
        <taxon>Brassica</taxon>
    </lineage>
</organism>
<protein>
    <submittedName>
        <fullName evidence="1">Uncharacterized protein</fullName>
    </submittedName>
</protein>
<name>A0A8S9FKL9_BRACR</name>